<keyword evidence="7" id="KW-1185">Reference proteome</keyword>
<accession>F2U733</accession>
<dbReference type="Gene3D" id="4.10.1050.10">
    <property type="entry name" value="At2g23090-like"/>
    <property type="match status" value="1"/>
</dbReference>
<dbReference type="OrthoDB" id="73348at2759"/>
<dbReference type="GO" id="GO:0005634">
    <property type="term" value="C:nucleus"/>
    <property type="evidence" value="ECO:0007669"/>
    <property type="project" value="UniProtKB-SubCell"/>
</dbReference>
<evidence type="ECO:0000256" key="2">
    <source>
        <dbReference type="ARBA" id="ARBA00004496"/>
    </source>
</evidence>
<dbReference type="PANTHER" id="PTHR21213:SF0">
    <property type="entry name" value="ZINC FINGER PROTEIN 706"/>
    <property type="match status" value="1"/>
</dbReference>
<keyword evidence="3" id="KW-0963">Cytoplasm</keyword>
<name>F2U733_SALR5</name>
<dbReference type="GO" id="GO:0005737">
    <property type="term" value="C:cytoplasm"/>
    <property type="evidence" value="ECO:0007669"/>
    <property type="project" value="UniProtKB-SubCell"/>
</dbReference>
<evidence type="ECO:0000256" key="4">
    <source>
        <dbReference type="ARBA" id="ARBA00023242"/>
    </source>
</evidence>
<proteinExistence type="predicted"/>
<sequence length="73" mass="8236">MARGQQKIQAQQKAAQKKSKMAKKGGDHAKNIQKAFNVMCEACKSQMVNAKTYKQHWEAKHSKLPLPAEIKDI</sequence>
<feature type="compositionally biased region" description="Low complexity" evidence="5">
    <location>
        <begin position="1"/>
        <end position="14"/>
    </location>
</feature>
<organism evidence="7">
    <name type="scientific">Salpingoeca rosetta (strain ATCC 50818 / BSB-021)</name>
    <dbReference type="NCBI Taxonomy" id="946362"/>
    <lineage>
        <taxon>Eukaryota</taxon>
        <taxon>Choanoflagellata</taxon>
        <taxon>Craspedida</taxon>
        <taxon>Salpingoecidae</taxon>
        <taxon>Salpingoeca</taxon>
    </lineage>
</organism>
<dbReference type="GeneID" id="16075749"/>
<dbReference type="InParanoid" id="F2U733"/>
<dbReference type="InterPro" id="IPR045230">
    <property type="entry name" value="MBS1/2-like"/>
</dbReference>
<dbReference type="InterPro" id="IPR026939">
    <property type="entry name" value="ZNF706/At2g23090_sf"/>
</dbReference>
<dbReference type="OMA" id="QIGDHYS"/>
<dbReference type="EMBL" id="GL832963">
    <property type="protein sequence ID" value="EGD83665.1"/>
    <property type="molecule type" value="Genomic_DNA"/>
</dbReference>
<reference evidence="6" key="1">
    <citation type="submission" date="2009-08" db="EMBL/GenBank/DDBJ databases">
        <title>Annotation of Salpingoeca rosetta.</title>
        <authorList>
            <consortium name="The Broad Institute Genome Sequencing Platform"/>
            <person name="Russ C."/>
            <person name="Cuomo C."/>
            <person name="Burger G."/>
            <person name="Gray M.W."/>
            <person name="Holland P.W.H."/>
            <person name="King N."/>
            <person name="Lang F.B.F."/>
            <person name="Roger A.J."/>
            <person name="Ruiz-Trillo I."/>
            <person name="Young S.K."/>
            <person name="Zeng Q."/>
            <person name="Gargeya S."/>
            <person name="Alvarado L."/>
            <person name="Berlin A."/>
            <person name="Chapman S.B."/>
            <person name="Chen Z."/>
            <person name="Freedman E."/>
            <person name="Gellesch M."/>
            <person name="Goldberg J."/>
            <person name="Griggs A."/>
            <person name="Gujja S."/>
            <person name="Heilman E."/>
            <person name="Heiman D."/>
            <person name="Howarth C."/>
            <person name="Mehta T."/>
            <person name="Neiman D."/>
            <person name="Pearson M."/>
            <person name="Roberts A."/>
            <person name="Saif S."/>
            <person name="Shea T."/>
            <person name="Shenoy N."/>
            <person name="Sisk P."/>
            <person name="Stolte C."/>
            <person name="Sykes S."/>
            <person name="White J."/>
            <person name="Yandava C."/>
            <person name="Haas B."/>
            <person name="Nusbaum C."/>
            <person name="Birren B."/>
        </authorList>
    </citation>
    <scope>NUCLEOTIDE SEQUENCE [LARGE SCALE GENOMIC DNA]</scope>
    <source>
        <strain evidence="6">ATCC 50818</strain>
    </source>
</reference>
<protein>
    <submittedName>
        <fullName evidence="6">Zinc finger protein</fullName>
    </submittedName>
</protein>
<evidence type="ECO:0000256" key="1">
    <source>
        <dbReference type="ARBA" id="ARBA00004123"/>
    </source>
</evidence>
<gene>
    <name evidence="6" type="ORF">PTSG_04270</name>
</gene>
<dbReference type="SUPFAM" id="SSF118359">
    <property type="entry name" value="Expressed protein At2g23090/F21P24.15"/>
    <property type="match status" value="1"/>
</dbReference>
<evidence type="ECO:0000256" key="3">
    <source>
        <dbReference type="ARBA" id="ARBA00022490"/>
    </source>
</evidence>
<dbReference type="AlphaFoldDB" id="F2U733"/>
<keyword evidence="4" id="KW-0539">Nucleus</keyword>
<dbReference type="RefSeq" id="XP_004995169.1">
    <property type="nucleotide sequence ID" value="XM_004995112.1"/>
</dbReference>
<dbReference type="Proteomes" id="UP000007799">
    <property type="component" value="Unassembled WGS sequence"/>
</dbReference>
<evidence type="ECO:0000313" key="6">
    <source>
        <dbReference type="EMBL" id="EGD83665.1"/>
    </source>
</evidence>
<comment type="subcellular location">
    <subcellularLocation>
        <location evidence="2">Cytoplasm</location>
    </subcellularLocation>
    <subcellularLocation>
        <location evidence="1">Nucleus</location>
    </subcellularLocation>
</comment>
<dbReference type="eggNOG" id="KOG4118">
    <property type="taxonomic scope" value="Eukaryota"/>
</dbReference>
<dbReference type="KEGG" id="sre:PTSG_04270"/>
<feature type="region of interest" description="Disordered" evidence="5">
    <location>
        <begin position="1"/>
        <end position="30"/>
    </location>
</feature>
<evidence type="ECO:0000313" key="7">
    <source>
        <dbReference type="Proteomes" id="UP000007799"/>
    </source>
</evidence>
<evidence type="ECO:0000256" key="5">
    <source>
        <dbReference type="SAM" id="MobiDB-lite"/>
    </source>
</evidence>
<dbReference type="PANTHER" id="PTHR21213">
    <property type="entry name" value="GEO09665P1-RELATED"/>
    <property type="match status" value="1"/>
</dbReference>